<keyword evidence="12" id="KW-1185">Reference proteome</keyword>
<dbReference type="AlphaFoldDB" id="A0A858QAV5"/>
<proteinExistence type="inferred from homology"/>
<evidence type="ECO:0000256" key="4">
    <source>
        <dbReference type="ARBA" id="ARBA00022692"/>
    </source>
</evidence>
<sequence>MRLNWLLIFVPIALGLDWREADPIVVFLASALAIVPLAGLMGDATEALASYLGPTYGGLLSATLGNAPEIIVGLFALHQGLVDVVKASLTGSIIGNLLLGLGLSLFAGGVKWGEQEFDSRTARRNAGSLMLAAIAMIIPAVFHFSARSDEEISVHIAAVLFFVYCGSIILTLRSQKAVFGVAAAAEELEEKGKAEPEPLGGELGWSRNRALTVLAVVTIALGIMSEIMTDAIQPAADAMGLTPLFAGVFLLAMVGNAAETFNSIRFARSNHVELALGITVGASTQVALLVAPVLVFFSMLIGQDMDLLFSPFEIVAVMLAVVVTRDLVRDGQSSWFDGLLLMGVYCILAIGFFYIPAAQPA</sequence>
<dbReference type="PANTHER" id="PTHR31503:SF22">
    <property type="entry name" value="VACUOLAR CALCIUM ION TRANSPORTER"/>
    <property type="match status" value="1"/>
</dbReference>
<dbReference type="PANTHER" id="PTHR31503">
    <property type="entry name" value="VACUOLAR CALCIUM ION TRANSPORTER"/>
    <property type="match status" value="1"/>
</dbReference>
<dbReference type="GO" id="GO:0016020">
    <property type="term" value="C:membrane"/>
    <property type="evidence" value="ECO:0007669"/>
    <property type="project" value="InterPro"/>
</dbReference>
<feature type="transmembrane region" description="Helical" evidence="9">
    <location>
        <begin position="129"/>
        <end position="146"/>
    </location>
</feature>
<reference evidence="12" key="1">
    <citation type="submission" date="2019-12" db="EMBL/GenBank/DDBJ databases">
        <authorList>
            <person name="Awala S.I."/>
            <person name="Rhee S.K."/>
        </authorList>
    </citation>
    <scope>NUCLEOTIDE SEQUENCE [LARGE SCALE GENOMIC DNA]</scope>
    <source>
        <strain evidence="12">IM1</strain>
    </source>
</reference>
<keyword evidence="5 9" id="KW-0106">Calcium</keyword>
<evidence type="ECO:0000256" key="5">
    <source>
        <dbReference type="ARBA" id="ARBA00022837"/>
    </source>
</evidence>
<keyword evidence="4 9" id="KW-0812">Transmembrane</keyword>
<dbReference type="EMBL" id="CP046565">
    <property type="protein sequence ID" value="QJD30855.1"/>
    <property type="molecule type" value="Genomic_DNA"/>
</dbReference>
<comment type="caution">
    <text evidence="9">Lacks conserved residue(s) required for the propagation of feature annotation.</text>
</comment>
<dbReference type="InterPro" id="IPR004837">
    <property type="entry name" value="NaCa_Exmemb"/>
</dbReference>
<feature type="domain" description="Sodium/calcium exchanger membrane region" evidence="10">
    <location>
        <begin position="24"/>
        <end position="171"/>
    </location>
</feature>
<dbReference type="Pfam" id="PF01699">
    <property type="entry name" value="Na_Ca_ex"/>
    <property type="match status" value="2"/>
</dbReference>
<feature type="transmembrane region" description="Helical" evidence="9">
    <location>
        <begin position="56"/>
        <end position="77"/>
    </location>
</feature>
<dbReference type="InterPro" id="IPR044880">
    <property type="entry name" value="NCX_ion-bd_dom_sf"/>
</dbReference>
<dbReference type="GO" id="GO:0012505">
    <property type="term" value="C:endomembrane system"/>
    <property type="evidence" value="ECO:0007669"/>
    <property type="project" value="UniProtKB-SubCell"/>
</dbReference>
<feature type="transmembrane region" description="Helical" evidence="9">
    <location>
        <begin position="274"/>
        <end position="301"/>
    </location>
</feature>
<dbReference type="NCBIfam" id="TIGR00378">
    <property type="entry name" value="cax"/>
    <property type="match status" value="1"/>
</dbReference>
<feature type="transmembrane region" description="Helical" evidence="9">
    <location>
        <begin position="25"/>
        <end position="44"/>
    </location>
</feature>
<evidence type="ECO:0000259" key="10">
    <source>
        <dbReference type="Pfam" id="PF01699"/>
    </source>
</evidence>
<keyword evidence="6 9" id="KW-1133">Transmembrane helix</keyword>
<organism evidence="11 12">
    <name type="scientific">Methylococcus geothermalis</name>
    <dbReference type="NCBI Taxonomy" id="2681310"/>
    <lineage>
        <taxon>Bacteria</taxon>
        <taxon>Pseudomonadati</taxon>
        <taxon>Pseudomonadota</taxon>
        <taxon>Gammaproteobacteria</taxon>
        <taxon>Methylococcales</taxon>
        <taxon>Methylococcaceae</taxon>
        <taxon>Methylococcus</taxon>
    </lineage>
</organism>
<dbReference type="GO" id="GO:0006874">
    <property type="term" value="P:intracellular calcium ion homeostasis"/>
    <property type="evidence" value="ECO:0007669"/>
    <property type="project" value="TreeGrafter"/>
</dbReference>
<dbReference type="GO" id="GO:0015369">
    <property type="term" value="F:calcium:proton antiporter activity"/>
    <property type="evidence" value="ECO:0007669"/>
    <property type="project" value="UniProtKB-UniRule"/>
</dbReference>
<keyword evidence="9" id="KW-0050">Antiport</keyword>
<evidence type="ECO:0000313" key="12">
    <source>
        <dbReference type="Proteomes" id="UP000503004"/>
    </source>
</evidence>
<evidence type="ECO:0000256" key="6">
    <source>
        <dbReference type="ARBA" id="ARBA00022989"/>
    </source>
</evidence>
<evidence type="ECO:0000256" key="2">
    <source>
        <dbReference type="ARBA" id="ARBA00022448"/>
    </source>
</evidence>
<feature type="transmembrane region" description="Helical" evidence="9">
    <location>
        <begin position="152"/>
        <end position="172"/>
    </location>
</feature>
<evidence type="ECO:0000313" key="11">
    <source>
        <dbReference type="EMBL" id="QJD30855.1"/>
    </source>
</evidence>
<dbReference type="Proteomes" id="UP000503004">
    <property type="component" value="Chromosome"/>
</dbReference>
<keyword evidence="8 9" id="KW-0472">Membrane</keyword>
<dbReference type="RefSeq" id="WP_169604130.1">
    <property type="nucleotide sequence ID" value="NZ_CP046565.1"/>
</dbReference>
<feature type="transmembrane region" description="Helical" evidence="9">
    <location>
        <begin position="241"/>
        <end position="262"/>
    </location>
</feature>
<gene>
    <name evidence="11" type="primary">cax</name>
    <name evidence="11" type="ORF">GNH96_13355</name>
</gene>
<feature type="transmembrane region" description="Helical" evidence="9">
    <location>
        <begin position="210"/>
        <end position="229"/>
    </location>
</feature>
<feature type="transmembrane region" description="Helical" evidence="9">
    <location>
        <begin position="89"/>
        <end position="108"/>
    </location>
</feature>
<dbReference type="KEGG" id="metu:GNH96_13355"/>
<keyword evidence="3 9" id="KW-0109">Calcium transport</keyword>
<dbReference type="InterPro" id="IPR004713">
    <property type="entry name" value="CaH_exchang"/>
</dbReference>
<comment type="function">
    <text evidence="9">Ca(+)/H(+) antiporter that extrudes calcium in exchange for external protons.</text>
</comment>
<accession>A0A858QAV5</accession>
<comment type="similarity">
    <text evidence="9">Belongs to the Ca(2+):cation antiporter (CaCA) (TC 2.A.19) family.</text>
</comment>
<keyword evidence="2 9" id="KW-0813">Transport</keyword>
<keyword evidence="7 9" id="KW-0406">Ion transport</keyword>
<evidence type="ECO:0000256" key="7">
    <source>
        <dbReference type="ARBA" id="ARBA00023065"/>
    </source>
</evidence>
<evidence type="ECO:0000256" key="3">
    <source>
        <dbReference type="ARBA" id="ARBA00022568"/>
    </source>
</evidence>
<feature type="domain" description="Sodium/calcium exchanger membrane region" evidence="10">
    <location>
        <begin position="211"/>
        <end position="352"/>
    </location>
</feature>
<evidence type="ECO:0000256" key="1">
    <source>
        <dbReference type="ARBA" id="ARBA00004127"/>
    </source>
</evidence>
<dbReference type="InterPro" id="IPR004798">
    <property type="entry name" value="CAX-like"/>
</dbReference>
<protein>
    <recommendedName>
        <fullName evidence="9">Ca(2+)/H(+) antiporter</fullName>
    </recommendedName>
</protein>
<evidence type="ECO:0000256" key="9">
    <source>
        <dbReference type="RuleBase" id="RU365028"/>
    </source>
</evidence>
<dbReference type="Gene3D" id="1.20.1420.30">
    <property type="entry name" value="NCX, central ion-binding region"/>
    <property type="match status" value="1"/>
</dbReference>
<feature type="transmembrane region" description="Helical" evidence="9">
    <location>
        <begin position="307"/>
        <end position="328"/>
    </location>
</feature>
<comment type="subcellular location">
    <subcellularLocation>
        <location evidence="1">Endomembrane system</location>
        <topology evidence="1">Multi-pass membrane protein</topology>
    </subcellularLocation>
</comment>
<name>A0A858QAV5_9GAMM</name>
<feature type="transmembrane region" description="Helical" evidence="9">
    <location>
        <begin position="335"/>
        <end position="355"/>
    </location>
</feature>
<evidence type="ECO:0000256" key="8">
    <source>
        <dbReference type="ARBA" id="ARBA00023136"/>
    </source>
</evidence>